<organism evidence="2 3">
    <name type="scientific">Turnera subulata</name>
    <dbReference type="NCBI Taxonomy" id="218843"/>
    <lineage>
        <taxon>Eukaryota</taxon>
        <taxon>Viridiplantae</taxon>
        <taxon>Streptophyta</taxon>
        <taxon>Embryophyta</taxon>
        <taxon>Tracheophyta</taxon>
        <taxon>Spermatophyta</taxon>
        <taxon>Magnoliopsida</taxon>
        <taxon>eudicotyledons</taxon>
        <taxon>Gunneridae</taxon>
        <taxon>Pentapetalae</taxon>
        <taxon>rosids</taxon>
        <taxon>fabids</taxon>
        <taxon>Malpighiales</taxon>
        <taxon>Passifloraceae</taxon>
        <taxon>Turnera</taxon>
    </lineage>
</organism>
<name>A0A9Q0J273_9ROSI</name>
<keyword evidence="3" id="KW-1185">Reference proteome</keyword>
<dbReference type="AlphaFoldDB" id="A0A9Q0J273"/>
<dbReference type="EMBL" id="JAKUCV010006953">
    <property type="protein sequence ID" value="KAJ4825287.1"/>
    <property type="molecule type" value="Genomic_DNA"/>
</dbReference>
<keyword evidence="1" id="KW-0732">Signal</keyword>
<accession>A0A9Q0J273</accession>
<gene>
    <name evidence="2" type="ORF">Tsubulata_012506</name>
</gene>
<proteinExistence type="predicted"/>
<reference evidence="2" key="1">
    <citation type="submission" date="2022-02" db="EMBL/GenBank/DDBJ databases">
        <authorList>
            <person name="Henning P.M."/>
            <person name="McCubbin A.G."/>
            <person name="Shore J.S."/>
        </authorList>
    </citation>
    <scope>NUCLEOTIDE SEQUENCE</scope>
    <source>
        <strain evidence="2">F60SS</strain>
        <tissue evidence="2">Leaves</tissue>
    </source>
</reference>
<feature type="non-terminal residue" evidence="2">
    <location>
        <position position="65"/>
    </location>
</feature>
<comment type="caution">
    <text evidence="2">The sequence shown here is derived from an EMBL/GenBank/DDBJ whole genome shotgun (WGS) entry which is preliminary data.</text>
</comment>
<dbReference type="Proteomes" id="UP001141552">
    <property type="component" value="Unassembled WGS sequence"/>
</dbReference>
<feature type="signal peptide" evidence="1">
    <location>
        <begin position="1"/>
        <end position="19"/>
    </location>
</feature>
<evidence type="ECO:0000313" key="2">
    <source>
        <dbReference type="EMBL" id="KAJ4825287.1"/>
    </source>
</evidence>
<evidence type="ECO:0000256" key="1">
    <source>
        <dbReference type="SAM" id="SignalP"/>
    </source>
</evidence>
<sequence>MLFLLILHGILIISEKIASLVIATNLSRGVLLASDLVADADTDDAALTAPREERGTKGRERRYGM</sequence>
<protein>
    <submittedName>
        <fullName evidence="2">Uncharacterized protein</fullName>
    </submittedName>
</protein>
<feature type="chain" id="PRO_5040107955" evidence="1">
    <location>
        <begin position="20"/>
        <end position="65"/>
    </location>
</feature>
<reference evidence="2" key="2">
    <citation type="journal article" date="2023" name="Plants (Basel)">
        <title>Annotation of the Turnera subulata (Passifloraceae) Draft Genome Reveals the S-Locus Evolved after the Divergence of Turneroideae from Passifloroideae in a Stepwise Manner.</title>
        <authorList>
            <person name="Henning P.M."/>
            <person name="Roalson E.H."/>
            <person name="Mir W."/>
            <person name="McCubbin A.G."/>
            <person name="Shore J.S."/>
        </authorList>
    </citation>
    <scope>NUCLEOTIDE SEQUENCE</scope>
    <source>
        <strain evidence="2">F60SS</strain>
    </source>
</reference>
<evidence type="ECO:0000313" key="3">
    <source>
        <dbReference type="Proteomes" id="UP001141552"/>
    </source>
</evidence>